<dbReference type="InterPro" id="IPR011006">
    <property type="entry name" value="CheY-like_superfamily"/>
</dbReference>
<dbReference type="AlphaFoldDB" id="A0A256A323"/>
<accession>A0A256A323</accession>
<dbReference type="RefSeq" id="WP_094411621.1">
    <property type="nucleotide sequence ID" value="NZ_NOXV01000074.1"/>
</dbReference>
<dbReference type="OrthoDB" id="2168082at2"/>
<evidence type="ECO:0000313" key="2">
    <source>
        <dbReference type="Proteomes" id="UP000216605"/>
    </source>
</evidence>
<dbReference type="SUPFAM" id="SSF52172">
    <property type="entry name" value="CheY-like"/>
    <property type="match status" value="1"/>
</dbReference>
<reference evidence="1 2" key="1">
    <citation type="submission" date="2017-07" db="EMBL/GenBank/DDBJ databases">
        <title>Flavobacterium cyanobacteriorum sp. nov., isolated from cyanobacterial aggregates in a eutrophic lake.</title>
        <authorList>
            <person name="Cai H."/>
        </authorList>
    </citation>
    <scope>NUCLEOTIDE SEQUENCE [LARGE SCALE GENOMIC DNA]</scope>
    <source>
        <strain evidence="1 2">TH021</strain>
    </source>
</reference>
<sequence>MENLFYDVHIVGTATSILGALDYMPTTIFISSNKEYAYDAMKYDATGFVLKPVNSICFNPMLRNAIDKLKASIATYDIYRKSKGFIAISLYYLRIVANI</sequence>
<proteinExistence type="predicted"/>
<organism evidence="1 2">
    <name type="scientific">Flavobacterium cyanobacteriorum</name>
    <dbReference type="NCBI Taxonomy" id="2022802"/>
    <lineage>
        <taxon>Bacteria</taxon>
        <taxon>Pseudomonadati</taxon>
        <taxon>Bacteroidota</taxon>
        <taxon>Flavobacteriia</taxon>
        <taxon>Flavobacteriales</taxon>
        <taxon>Flavobacteriaceae</taxon>
        <taxon>Flavobacterium</taxon>
    </lineage>
</organism>
<dbReference type="Proteomes" id="UP000216605">
    <property type="component" value="Unassembled WGS sequence"/>
</dbReference>
<protein>
    <submittedName>
        <fullName evidence="1">Uncharacterized protein</fullName>
    </submittedName>
</protein>
<keyword evidence="2" id="KW-1185">Reference proteome</keyword>
<dbReference type="EMBL" id="NOXV01000074">
    <property type="protein sequence ID" value="OYQ48247.1"/>
    <property type="molecule type" value="Genomic_DNA"/>
</dbReference>
<gene>
    <name evidence="1" type="ORF">CHU92_00765</name>
</gene>
<comment type="caution">
    <text evidence="1">The sequence shown here is derived from an EMBL/GenBank/DDBJ whole genome shotgun (WGS) entry which is preliminary data.</text>
</comment>
<evidence type="ECO:0000313" key="1">
    <source>
        <dbReference type="EMBL" id="OYQ48247.1"/>
    </source>
</evidence>
<name>A0A256A323_9FLAO</name>